<comment type="caution">
    <text evidence="2">The sequence shown here is derived from an EMBL/GenBank/DDBJ whole genome shotgun (WGS) entry which is preliminary data.</text>
</comment>
<feature type="signal peptide" evidence="1">
    <location>
        <begin position="1"/>
        <end position="28"/>
    </location>
</feature>
<proteinExistence type="predicted"/>
<reference evidence="2 3" key="2">
    <citation type="submission" date="2013-09" db="EMBL/GenBank/DDBJ databases">
        <title>Whole genome comparison of six Crocosphaera watsonii strains with differing phenotypes.</title>
        <authorList>
            <person name="Bench S.R."/>
            <person name="Heller P."/>
            <person name="Frank I."/>
            <person name="Arciniega M."/>
            <person name="Shilova I.N."/>
            <person name="Zehr J.P."/>
        </authorList>
    </citation>
    <scope>NUCLEOTIDE SEQUENCE [LARGE SCALE GENOMIC DNA]</scope>
    <source>
        <strain evidence="2 3">WH 0401</strain>
    </source>
</reference>
<organism evidence="2 3">
    <name type="scientific">Crocosphaera watsonii WH 0401</name>
    <dbReference type="NCBI Taxonomy" id="555881"/>
    <lineage>
        <taxon>Bacteria</taxon>
        <taxon>Bacillati</taxon>
        <taxon>Cyanobacteriota</taxon>
        <taxon>Cyanophyceae</taxon>
        <taxon>Oscillatoriophycideae</taxon>
        <taxon>Chroococcales</taxon>
        <taxon>Aphanothecaceae</taxon>
        <taxon>Crocosphaera</taxon>
    </lineage>
</organism>
<dbReference type="Proteomes" id="UP000018198">
    <property type="component" value="Unassembled WGS sequence"/>
</dbReference>
<accession>T2JAC6</accession>
<reference evidence="2 3" key="1">
    <citation type="submission" date="2013-01" db="EMBL/GenBank/DDBJ databases">
        <authorList>
            <person name="Bench S."/>
        </authorList>
    </citation>
    <scope>NUCLEOTIDE SEQUENCE [LARGE SCALE GENOMIC DNA]</scope>
    <source>
        <strain evidence="2 3">WH 0401</strain>
    </source>
</reference>
<evidence type="ECO:0000313" key="2">
    <source>
        <dbReference type="EMBL" id="CCQ62170.1"/>
    </source>
</evidence>
<evidence type="ECO:0000256" key="1">
    <source>
        <dbReference type="SAM" id="SignalP"/>
    </source>
</evidence>
<sequence>MINLKPLTSTLAASTVITVMGAFDVANAATFNFSFSNEDGAVPGTVEGTIELPDGYGIFAASNLTVTSAPVALGFTLPTMSDECPRYIFRAKYSPKLAGDEIRPIN</sequence>
<evidence type="ECO:0000313" key="3">
    <source>
        <dbReference type="Proteomes" id="UP000018198"/>
    </source>
</evidence>
<name>T2JAC6_CROWT</name>
<feature type="chain" id="PRO_5004590430" description="PEP-CTERM sorting domain-containing protein" evidence="1">
    <location>
        <begin position="29"/>
        <end position="106"/>
    </location>
</feature>
<protein>
    <recommendedName>
        <fullName evidence="4">PEP-CTERM sorting domain-containing protein</fullName>
    </recommendedName>
</protein>
<keyword evidence="1" id="KW-0732">Signal</keyword>
<evidence type="ECO:0008006" key="4">
    <source>
        <dbReference type="Google" id="ProtNLM"/>
    </source>
</evidence>
<dbReference type="EMBL" id="CAQM01000459">
    <property type="protein sequence ID" value="CCQ62170.1"/>
    <property type="molecule type" value="Genomic_DNA"/>
</dbReference>
<dbReference type="AlphaFoldDB" id="T2JAC6"/>
<gene>
    <name evidence="2" type="ORF">CWATWH0401_3015</name>
</gene>
<dbReference type="RefSeq" id="WP_021835757.1">
    <property type="nucleotide sequence ID" value="NZ_CAQM01000459.1"/>
</dbReference>